<name>A0AA85BWG6_9TREM</name>
<feature type="domain" description="F5/8 type C" evidence="1">
    <location>
        <begin position="2728"/>
        <end position="2873"/>
    </location>
</feature>
<evidence type="ECO:0000259" key="1">
    <source>
        <dbReference type="PROSITE" id="PS50022"/>
    </source>
</evidence>
<dbReference type="Proteomes" id="UP000050791">
    <property type="component" value="Unassembled WGS sequence"/>
</dbReference>
<dbReference type="Gene3D" id="2.60.120.260">
    <property type="entry name" value="Galactose-binding domain-like"/>
    <property type="match status" value="1"/>
</dbReference>
<dbReference type="WBParaSite" id="SMTH1_82340.1">
    <property type="protein sequence ID" value="SMTH1_82340.1"/>
    <property type="gene ID" value="SMTH1_82340"/>
</dbReference>
<dbReference type="InterPro" id="IPR000421">
    <property type="entry name" value="FA58C"/>
</dbReference>
<sequence>MNPFILCRKLKFTLEHNSSGLPIYLDSSTGVLRASQSLWQKQKDKTLLLSVTVKSIDHDKFSDSASVIISWKDEYVNGNHNSKTGYDERDRVPEKVEKQMPKLKIATRSFIRSHSIELELTREDIKPTENVCHGQAWSITAKIIFPPGNHNVHIELLAPRYVNDLCGYVKYFGVSFIGHHIKIGKINLTKLNHLGTTPDDSEFQASYIENNHSAQVETEKVGEINFKISFPSNSMQTYSLKLKFNKFILGEICYATITDIGTGIRQRIIGMRLHTSYSTHGINKLRSEATVYLGLVENPTDDTTKHYITLNVKIKPHQEKSFPNVFTTQLITDFILSSGQKETSSLSFKVTKSKPQVIPSHKRPIAVLTVLNPITNVRTKNYYTTVFAVITWSEMILYSPVSIILQTSSHESELIEQQFCSIGKALETVVPINAEKSIKNNVGRIELPSVYIQSFGNYTNEERSMTIKYVIQINEIEDIILSLDILFSGEKITKEITLSPTTNTPQSALSLNEQPSGLLQSLLISRADNYLHPDSFSIIMASVVISPSARQQCSMKIETSKVQNEVNFIDPKILDTGLAITSHKFQFNVSNSIVYIGIGNQQFEDNQQANGAVTKNEPTSINIMIPLNITSTVSNSIDLKLVLFGEKQNYEFPFMFNIGPLQTMPPTALLSITYEIDAINIDKQPDRTDTPLTPGEIGRIYNRISLNLPKCEEYQISFSTLPNSPWPVDIIDILILDVSNYIWISDLSDYQVIKYSRPGSLTTDLASVKLMICAPAGFGNEVRVDVLIRPWIRNNNEKLKSQQSVTIIGNVKINRISSEFNLTPCIFNVSSEKSMKQYIPENNKPLNAKQLIKTDYLLILLMFLTNLNKLRNMYRTVMRMNRRGNFNEHSKSIIRINVIARVSDSRVINSGSKTKLGMTAKFGSLSGTTEVFQVIKRNGNERAIISMNLQEIHETGKDKQFYGEGDILILNLEMKMERNSSLECSRHTLNVYPGVSVKNVDVSPLQPNLSFMYYKVPSTKQSGPLVFKGNSFRFDNAISVKIYVYFKDQIFLPSQKNTAKYTVVAELVCISTNRPQQVSPYISRFMSKRTVTLASTNFINITRKKCGNVVKLTEKQNIHNCSVNSLSTLSIHDTVGGSQSNSLISHQPITILFDHLVYVSQISPISLDSNNKIKILNVSTTTDGILFKHIVTMKESIKQPYMDNIYFNPLLATRGLHFITIDAQDNTRNANFSVEVYGCSAIWDPLKFDPCSKKFVEKNNENKPLKTMLMTKEFIFYCEVSPLKIRNITNEKHCFMITGSFPITLTDMGHVINEIIMLLKPSNVIVGRNSRNNSTLISENMGKSWIVTNQWKLKNMLSQSSEIINSYETPWFNIQNKSCDDFTISLCNPGGDPWKFGATVNHSTSDISRHHIILGDCFYPVLDNIRFTSDSFKITVSPSSIGIPNKIIGQLTFRDSVNPSNLQLLVTRSDAATNTLCPTEVIALSVQLGLPAGTTAITVELFGPTKDTIIYGFVEFIDISYIGVRVSNRDFSIGVRNTTIETDYEYKNTYTAVDLSSITVIDIPNVVENYSLTLRFAVGLWSNNSIVDGMQFICNCKVSDGISVVTSTTTITSRKLCTVFQPELNMLSNFPYIVPGDILLFQAEAYFTFETGNYTFTVYIIGSSSTISNFEVILGNGMNYPEGSEVRQSEDELTLTKQIDVQMKGLKNKNARATYLTKSNRSVKLNAYIQAVTYPSTRAIVGFRFRYSQADVIIRELQIPIIANYRDFINVSKPTFNFSGISNPAKVETFAEVFFSLRLPPSSKQIYAVEVGFDNVSLGEFCYSTITEVGKGITNRITGMRLYTEYMTQKLTMLRRMAVINLGVLENPATNNTEYYVIFKIIVRPSIDKAFPTISETQINARVFITGTPQQQQQSIAFSVVDEPILPITANNSPNVNLYKTEPALSEPMDTYNGILFAEISWVEQVIYSPVQILLSIVGSGTTLTEIKFISVGRSLITVIPRASNMSTTNNTGIIELPSVYVVPTPYKYDNILIIKCSVKIVGTTKFKVILDVITGGYTATSQVNFAPIAAISPPQLTSSQLPYWAIDSLATSRNNNSVVRGAFNLLSFSMIICSGARQTYSAQLYVLQITNIVTFMKTKTIVFGSSISKSGTSSTIANANTINLNMASQYFDSSESISNSKKERSIFTFLVPLNVNLLASSVVSVSVTVQYGTQSAQTFVSLPVIQPELSIPQTSTSYQIDAISYQDRPYERTSLVALGQTVRLYNKIGLPNTMCTTYSFEFTMSSNLWPIDFLDAQLVSYSDFIWSTSTINPLITKLGSPTYNKITMDLGSLCVPETYDNQVRIDLFFRPRSNFSASTVNGNITVSVKSLLTVGTLSSPLSLSTGVFVFNKDALMKEKTLDQKHYKWNFFQPGIWTKFTFRVQVPFASYLPDSSIFVGGANSSAENESIFTVNGALLTFGSNLAGLRLDQFKQVYSSTYMNGQKDLLEIKLGNVVNTGVLLQPDSTSINENDIAVEVSIRLSDSKLSDNGTNVTLPIRVKFGSLEAVNQMEGKVFRVGDEFLNLQMNVINLDENVTGLVYNPNDTINLRAKIQMMNNSKMECGKQWLNIYHSMAVKSAEILYSIPPDSVQFKRNETITVKELTRFQANGFYFDNNIDLYFGLQLNDKIFIPNGKTEANLTIVVELICITYNRDRTLLNSCNNPTLKKIMRKVVVKTKQQTITGSDCEEDLGLSNSQVILPCQITSYVSPYLGNTEEQIRFYSASGWKPFVRPGPHDPLRYITILFGQQTNVSRIDINLINTANQVMIFHLMGTNDGQSFFDFKTVSVSYINQSYGRIFLQPKFVSRGMRLIVSETTNENIDVSFTLELYGCRLNLDTNTFDPCGVQNGYVSPSNNGLRSYLYADGYLFYCDEFPTTIKSYLTEKRCFVTYNNADVKWTDLGPFITKVLSYISPSNIIFAQGQNDDSILLSSDYGERWTSTNLYTQVKLTRNANYYINSTIIPWTYAAGYFDQSITGISCQLYQQSSYQFCFQGIYKTNTMVSDWNRICPALP</sequence>
<evidence type="ECO:0000313" key="2">
    <source>
        <dbReference type="Proteomes" id="UP000050791"/>
    </source>
</evidence>
<organism evidence="2 3">
    <name type="scientific">Schistosoma mattheei</name>
    <dbReference type="NCBI Taxonomy" id="31246"/>
    <lineage>
        <taxon>Eukaryota</taxon>
        <taxon>Metazoa</taxon>
        <taxon>Spiralia</taxon>
        <taxon>Lophotrochozoa</taxon>
        <taxon>Platyhelminthes</taxon>
        <taxon>Trematoda</taxon>
        <taxon>Digenea</taxon>
        <taxon>Strigeidida</taxon>
        <taxon>Schistosomatoidea</taxon>
        <taxon>Schistosomatidae</taxon>
        <taxon>Schistosoma</taxon>
    </lineage>
</organism>
<protein>
    <recommendedName>
        <fullName evidence="1">F5/8 type C domain-containing protein</fullName>
    </recommendedName>
</protein>
<proteinExistence type="predicted"/>
<dbReference type="PROSITE" id="PS50022">
    <property type="entry name" value="FA58C_3"/>
    <property type="match status" value="1"/>
</dbReference>
<reference evidence="3" key="1">
    <citation type="submission" date="2023-11" db="UniProtKB">
        <authorList>
            <consortium name="WormBaseParasite"/>
        </authorList>
    </citation>
    <scope>IDENTIFICATION</scope>
</reference>
<evidence type="ECO:0000313" key="3">
    <source>
        <dbReference type="WBParaSite" id="SMTH1_82340.1"/>
    </source>
</evidence>
<accession>A0AA85BWG6</accession>